<dbReference type="AlphaFoldDB" id="A0A1A7WBI5"/>
<evidence type="ECO:0000256" key="2">
    <source>
        <dbReference type="ARBA" id="ARBA00022771"/>
    </source>
</evidence>
<evidence type="ECO:0000259" key="7">
    <source>
        <dbReference type="PROSITE" id="PS50950"/>
    </source>
</evidence>
<evidence type="ECO:0000256" key="3">
    <source>
        <dbReference type="ARBA" id="ARBA00022833"/>
    </source>
</evidence>
<name>A0A1A7WBI5_9TELE</name>
<proteinExistence type="predicted"/>
<dbReference type="InterPro" id="IPR021896">
    <property type="entry name" value="THAP9-like_HTH"/>
</dbReference>
<dbReference type="InterPro" id="IPR026521">
    <property type="entry name" value="THAP2"/>
</dbReference>
<evidence type="ECO:0000313" key="8">
    <source>
        <dbReference type="EMBL" id="SBP02869.1"/>
    </source>
</evidence>
<dbReference type="GO" id="GO:0003677">
    <property type="term" value="F:DNA binding"/>
    <property type="evidence" value="ECO:0007669"/>
    <property type="project" value="UniProtKB-UniRule"/>
</dbReference>
<dbReference type="GO" id="GO:0008270">
    <property type="term" value="F:zinc ion binding"/>
    <property type="evidence" value="ECO:0007669"/>
    <property type="project" value="UniProtKB-KW"/>
</dbReference>
<dbReference type="InterPro" id="IPR006612">
    <property type="entry name" value="THAP_Znf"/>
</dbReference>
<organism evidence="8">
    <name type="scientific">Iconisemion striatum</name>
    <dbReference type="NCBI Taxonomy" id="60296"/>
    <lineage>
        <taxon>Eukaryota</taxon>
        <taxon>Metazoa</taxon>
        <taxon>Chordata</taxon>
        <taxon>Craniata</taxon>
        <taxon>Vertebrata</taxon>
        <taxon>Euteleostomi</taxon>
        <taxon>Actinopterygii</taxon>
        <taxon>Neopterygii</taxon>
        <taxon>Teleostei</taxon>
        <taxon>Neoteleostei</taxon>
        <taxon>Acanthomorphata</taxon>
        <taxon>Ovalentaria</taxon>
        <taxon>Atherinomorphae</taxon>
        <taxon>Cyprinodontiformes</taxon>
        <taxon>Nothobranchiidae</taxon>
        <taxon>Iconisemion</taxon>
    </lineage>
</organism>
<reference evidence="8" key="2">
    <citation type="submission" date="2016-06" db="EMBL/GenBank/DDBJ databases">
        <title>The genome of a short-lived fish provides insights into sex chromosome evolution and the genetic control of aging.</title>
        <authorList>
            <person name="Reichwald K."/>
            <person name="Felder M."/>
            <person name="Petzold A."/>
            <person name="Koch P."/>
            <person name="Groth M."/>
            <person name="Platzer M."/>
        </authorList>
    </citation>
    <scope>NUCLEOTIDE SEQUENCE</scope>
    <source>
        <tissue evidence="8">Brain</tissue>
    </source>
</reference>
<evidence type="ECO:0000256" key="6">
    <source>
        <dbReference type="SAM" id="Coils"/>
    </source>
</evidence>
<dbReference type="PROSITE" id="PS50950">
    <property type="entry name" value="ZF_THAP"/>
    <property type="match status" value="1"/>
</dbReference>
<dbReference type="SMART" id="SM00692">
    <property type="entry name" value="DM3"/>
    <property type="match status" value="1"/>
</dbReference>
<protein>
    <submittedName>
        <fullName evidence="8">THAP domain containing 6</fullName>
    </submittedName>
</protein>
<dbReference type="Pfam" id="PF12017">
    <property type="entry name" value="Tnp_P_element"/>
    <property type="match status" value="1"/>
</dbReference>
<keyword evidence="3" id="KW-0862">Zinc</keyword>
<dbReference type="SUPFAM" id="SSF57716">
    <property type="entry name" value="Glucocorticoid receptor-like (DNA-binding domain)"/>
    <property type="match status" value="1"/>
</dbReference>
<evidence type="ECO:0000256" key="5">
    <source>
        <dbReference type="PROSITE-ProRule" id="PRU00309"/>
    </source>
</evidence>
<reference evidence="8" key="1">
    <citation type="submission" date="2016-05" db="EMBL/GenBank/DDBJ databases">
        <authorList>
            <person name="Lavstsen T."/>
            <person name="Jespersen J.S."/>
        </authorList>
    </citation>
    <scope>NUCLEOTIDE SEQUENCE</scope>
    <source>
        <tissue evidence="8">Brain</tissue>
    </source>
</reference>
<dbReference type="PANTHER" id="PTHR47696:SF1">
    <property type="entry name" value="THAP DOMAIN-CONTAINING PROTEIN 2"/>
    <property type="match status" value="1"/>
</dbReference>
<sequence length="276" mass="31903">MPDFCAAYGCSNRRCVESRQRGITFHSFPKDGERRRQWEVALRRENFVVNNRTMICSEHFKAEDFDRTGQTVRLKAGVGPTIFCFPAHLHKVVPTISTATFRRADDNLDVSLDEPKLDELGAMGERHKEEKQQATDHTYGFPSCPKSIKAKLDAASARVRKLEREKSNSIKRERRAKKCIQSLLKELEDKNLITEELNDNLERYSGFPVHLLPRQGVDYTQDQREFALTLHLHGPKAYNYLRETLKIHLPHPSSLQRWLSSVDSKPGLNKRMLDML</sequence>
<keyword evidence="4 5" id="KW-0238">DNA-binding</keyword>
<gene>
    <name evidence="8" type="primary">THAP6</name>
</gene>
<keyword evidence="6" id="KW-0175">Coiled coil</keyword>
<dbReference type="InterPro" id="IPR038441">
    <property type="entry name" value="THAP_Znf_sf"/>
</dbReference>
<keyword evidence="1" id="KW-0479">Metal-binding</keyword>
<feature type="domain" description="THAP-type" evidence="7">
    <location>
        <begin position="1"/>
        <end position="83"/>
    </location>
</feature>
<keyword evidence="2 5" id="KW-0863">Zinc-finger</keyword>
<evidence type="ECO:0000256" key="1">
    <source>
        <dbReference type="ARBA" id="ARBA00022723"/>
    </source>
</evidence>
<dbReference type="Pfam" id="PF05485">
    <property type="entry name" value="THAP"/>
    <property type="match status" value="1"/>
</dbReference>
<dbReference type="Gene3D" id="6.20.210.20">
    <property type="entry name" value="THAP domain"/>
    <property type="match status" value="1"/>
</dbReference>
<feature type="coiled-coil region" evidence="6">
    <location>
        <begin position="152"/>
        <end position="204"/>
    </location>
</feature>
<accession>A0A1A7WBI5</accession>
<evidence type="ECO:0000256" key="4">
    <source>
        <dbReference type="ARBA" id="ARBA00023125"/>
    </source>
</evidence>
<dbReference type="PANTHER" id="PTHR47696">
    <property type="entry name" value="THAP DOMAIN-CONTAINING PROTEIN 2"/>
    <property type="match status" value="1"/>
</dbReference>
<dbReference type="SMART" id="SM00980">
    <property type="entry name" value="THAP"/>
    <property type="match status" value="1"/>
</dbReference>
<dbReference type="EMBL" id="HADW01001469">
    <property type="protein sequence ID" value="SBP02869.1"/>
    <property type="molecule type" value="Transcribed_RNA"/>
</dbReference>